<feature type="transmembrane region" description="Helical" evidence="14">
    <location>
        <begin position="70"/>
        <end position="86"/>
    </location>
</feature>
<evidence type="ECO:0000256" key="3">
    <source>
        <dbReference type="ARBA" id="ARBA00008655"/>
    </source>
</evidence>
<protein>
    <submittedName>
        <fullName evidence="16">Lysophosphatidylcholine acyltransferase 2</fullName>
    </submittedName>
</protein>
<evidence type="ECO:0000256" key="11">
    <source>
        <dbReference type="ARBA" id="ARBA00023264"/>
    </source>
</evidence>
<evidence type="ECO:0000256" key="8">
    <source>
        <dbReference type="ARBA" id="ARBA00023098"/>
    </source>
</evidence>
<feature type="domain" description="Phospholipid/glycerol acyltransferase" evidence="15">
    <location>
        <begin position="126"/>
        <end position="232"/>
    </location>
</feature>
<keyword evidence="4" id="KW-0444">Lipid biosynthesis</keyword>
<keyword evidence="9 14" id="KW-0472">Membrane</keyword>
<keyword evidence="12 16" id="KW-0012">Acyltransferase</keyword>
<comment type="caution">
    <text evidence="16">The sequence shown here is derived from an EMBL/GenBank/DDBJ whole genome shotgun (WGS) entry which is preliminary data.</text>
</comment>
<comment type="subcellular location">
    <subcellularLocation>
        <location evidence="1">Membrane</location>
    </subcellularLocation>
</comment>
<sequence length="330" mass="37448">MVISSVVPAIHEEFSHQTKLSDVTDDEFENIISPPKFKWTHRLYQVFCFLIFLGPIRLIVGILGFLTCMLIVYLTSVGISFLGLYPHHNIINSFCIQLVRIGFRFLFFAFGTIWINVNGKIDREARFVISNHVSLLDCFLILIIRNVTLVINKSFISNSFLRTLCDSFDPVYVSKVSSGAQKQIIEIADDNDKYPVLLFPEGTTTNGEALLQFQKQAFLTPYKVQPMLIRYSLPLVPPGWNTVIYTKQSISGFIWQLISLPFCIIHVDAIQSISMEAEGKADIDTFTMNAQIIFANHLKTKAISRSKADIPDPNDMALSNQQNGKKEKRN</sequence>
<accession>A0ABR2HVV3</accession>
<proteinExistence type="inferred from homology"/>
<evidence type="ECO:0000256" key="10">
    <source>
        <dbReference type="ARBA" id="ARBA00023209"/>
    </source>
</evidence>
<dbReference type="Pfam" id="PF01553">
    <property type="entry name" value="Acyltransferase"/>
    <property type="match status" value="1"/>
</dbReference>
<evidence type="ECO:0000313" key="16">
    <source>
        <dbReference type="EMBL" id="KAK8853779.1"/>
    </source>
</evidence>
<evidence type="ECO:0000256" key="5">
    <source>
        <dbReference type="ARBA" id="ARBA00022679"/>
    </source>
</evidence>
<feature type="transmembrane region" description="Helical" evidence="14">
    <location>
        <begin position="43"/>
        <end position="64"/>
    </location>
</feature>
<dbReference type="SUPFAM" id="SSF69593">
    <property type="entry name" value="Glycerol-3-phosphate (1)-acyltransferase"/>
    <property type="match status" value="1"/>
</dbReference>
<reference evidence="16 17" key="1">
    <citation type="submission" date="2024-04" db="EMBL/GenBank/DDBJ databases">
        <title>Tritrichomonas musculus Genome.</title>
        <authorList>
            <person name="Alves-Ferreira E."/>
            <person name="Grigg M."/>
            <person name="Lorenzi H."/>
            <person name="Galac M."/>
        </authorList>
    </citation>
    <scope>NUCLEOTIDE SEQUENCE [LARGE SCALE GENOMIC DNA]</scope>
    <source>
        <strain evidence="16 17">EAF2021</strain>
    </source>
</reference>
<dbReference type="SMART" id="SM00563">
    <property type="entry name" value="PlsC"/>
    <property type="match status" value="1"/>
</dbReference>
<name>A0ABR2HVV3_9EUKA</name>
<dbReference type="CDD" id="cd07991">
    <property type="entry name" value="LPLAT_LPCAT1-like"/>
    <property type="match status" value="1"/>
</dbReference>
<evidence type="ECO:0000259" key="15">
    <source>
        <dbReference type="SMART" id="SM00563"/>
    </source>
</evidence>
<evidence type="ECO:0000256" key="2">
    <source>
        <dbReference type="ARBA" id="ARBA00005189"/>
    </source>
</evidence>
<keyword evidence="5" id="KW-0808">Transferase</keyword>
<organism evidence="16 17">
    <name type="scientific">Tritrichomonas musculus</name>
    <dbReference type="NCBI Taxonomy" id="1915356"/>
    <lineage>
        <taxon>Eukaryota</taxon>
        <taxon>Metamonada</taxon>
        <taxon>Parabasalia</taxon>
        <taxon>Tritrichomonadida</taxon>
        <taxon>Tritrichomonadidae</taxon>
        <taxon>Tritrichomonas</taxon>
    </lineage>
</organism>
<evidence type="ECO:0000256" key="7">
    <source>
        <dbReference type="ARBA" id="ARBA00022989"/>
    </source>
</evidence>
<evidence type="ECO:0000256" key="12">
    <source>
        <dbReference type="ARBA" id="ARBA00023315"/>
    </source>
</evidence>
<evidence type="ECO:0000313" key="17">
    <source>
        <dbReference type="Proteomes" id="UP001470230"/>
    </source>
</evidence>
<evidence type="ECO:0000256" key="13">
    <source>
        <dbReference type="SAM" id="MobiDB-lite"/>
    </source>
</evidence>
<dbReference type="InterPro" id="IPR002123">
    <property type="entry name" value="Plipid/glycerol_acylTrfase"/>
</dbReference>
<evidence type="ECO:0000256" key="1">
    <source>
        <dbReference type="ARBA" id="ARBA00004370"/>
    </source>
</evidence>
<dbReference type="GO" id="GO:0016746">
    <property type="term" value="F:acyltransferase activity"/>
    <property type="evidence" value="ECO:0007669"/>
    <property type="project" value="UniProtKB-KW"/>
</dbReference>
<keyword evidence="10" id="KW-0594">Phospholipid biosynthesis</keyword>
<keyword evidence="7 14" id="KW-1133">Transmembrane helix</keyword>
<keyword evidence="17" id="KW-1185">Reference proteome</keyword>
<keyword evidence="11" id="KW-1208">Phospholipid metabolism</keyword>
<evidence type="ECO:0000256" key="9">
    <source>
        <dbReference type="ARBA" id="ARBA00023136"/>
    </source>
</evidence>
<comment type="pathway">
    <text evidence="2">Lipid metabolism.</text>
</comment>
<feature type="transmembrane region" description="Helical" evidence="14">
    <location>
        <begin position="129"/>
        <end position="152"/>
    </location>
</feature>
<gene>
    <name evidence="16" type="ORF">M9Y10_016322</name>
</gene>
<evidence type="ECO:0000256" key="6">
    <source>
        <dbReference type="ARBA" id="ARBA00022692"/>
    </source>
</evidence>
<keyword evidence="6 14" id="KW-0812">Transmembrane</keyword>
<feature type="region of interest" description="Disordered" evidence="13">
    <location>
        <begin position="307"/>
        <end position="330"/>
    </location>
</feature>
<dbReference type="Proteomes" id="UP001470230">
    <property type="component" value="Unassembled WGS sequence"/>
</dbReference>
<comment type="similarity">
    <text evidence="3">Belongs to the 1-acyl-sn-glycerol-3-phosphate acyltransferase family.</text>
</comment>
<evidence type="ECO:0000256" key="14">
    <source>
        <dbReference type="SAM" id="Phobius"/>
    </source>
</evidence>
<dbReference type="PANTHER" id="PTHR23063">
    <property type="entry name" value="PHOSPHOLIPID ACYLTRANSFERASE"/>
    <property type="match status" value="1"/>
</dbReference>
<dbReference type="PANTHER" id="PTHR23063:SF52">
    <property type="entry name" value="LYSOPHOSPHATIDYLCHOLINE ACYLTRANSFERASE"/>
    <property type="match status" value="1"/>
</dbReference>
<dbReference type="EMBL" id="JAPFFF010000021">
    <property type="protein sequence ID" value="KAK8853779.1"/>
    <property type="molecule type" value="Genomic_DNA"/>
</dbReference>
<keyword evidence="8" id="KW-0443">Lipid metabolism</keyword>
<evidence type="ECO:0000256" key="4">
    <source>
        <dbReference type="ARBA" id="ARBA00022516"/>
    </source>
</evidence>
<feature type="transmembrane region" description="Helical" evidence="14">
    <location>
        <begin position="98"/>
        <end position="117"/>
    </location>
</feature>
<dbReference type="InterPro" id="IPR045252">
    <property type="entry name" value="LPCAT1-like"/>
</dbReference>